<feature type="region of interest" description="Disordered" evidence="1">
    <location>
        <begin position="82"/>
        <end position="131"/>
    </location>
</feature>
<keyword evidence="4" id="KW-1185">Reference proteome</keyword>
<dbReference type="Proteomes" id="UP000445000">
    <property type="component" value="Unassembled WGS sequence"/>
</dbReference>
<dbReference type="EMBL" id="BLJN01000001">
    <property type="protein sequence ID" value="GFE79144.1"/>
    <property type="molecule type" value="Genomic_DNA"/>
</dbReference>
<gene>
    <name evidence="3" type="ORF">GCM10011487_11440</name>
</gene>
<organism evidence="3 4">
    <name type="scientific">Steroidobacter agaridevorans</name>
    <dbReference type="NCBI Taxonomy" id="2695856"/>
    <lineage>
        <taxon>Bacteria</taxon>
        <taxon>Pseudomonadati</taxon>
        <taxon>Pseudomonadota</taxon>
        <taxon>Gammaproteobacteria</taxon>
        <taxon>Steroidobacterales</taxon>
        <taxon>Steroidobacteraceae</taxon>
        <taxon>Steroidobacter</taxon>
    </lineage>
</organism>
<keyword evidence="2" id="KW-0812">Transmembrane</keyword>
<evidence type="ECO:0000256" key="2">
    <source>
        <dbReference type="SAM" id="Phobius"/>
    </source>
</evidence>
<dbReference type="InterPro" id="IPR022213">
    <property type="entry name" value="DUF3742"/>
</dbReference>
<evidence type="ECO:0008006" key="5">
    <source>
        <dbReference type="Google" id="ProtNLM"/>
    </source>
</evidence>
<dbReference type="AlphaFoldDB" id="A0A829Y799"/>
<keyword evidence="2" id="KW-0472">Membrane</keyword>
<proteinExistence type="predicted"/>
<protein>
    <recommendedName>
        <fullName evidence="5">DUF3742 domain-containing protein</fullName>
    </recommendedName>
</protein>
<evidence type="ECO:0000313" key="3">
    <source>
        <dbReference type="EMBL" id="GFE79144.1"/>
    </source>
</evidence>
<reference evidence="4" key="1">
    <citation type="submission" date="2020-01" db="EMBL/GenBank/DDBJ databases">
        <title>'Steroidobacter agaridevorans' sp. nov., agar-degrading bacteria isolated from rhizosphere soils.</title>
        <authorList>
            <person name="Ikenaga M."/>
            <person name="Kataoka M."/>
            <person name="Murouchi A."/>
            <person name="Katsuragi S."/>
            <person name="Sakai M."/>
        </authorList>
    </citation>
    <scope>NUCLEOTIDE SEQUENCE [LARGE SCALE GENOMIC DNA]</scope>
    <source>
        <strain evidence="4">YU21-B</strain>
    </source>
</reference>
<dbReference type="RefSeq" id="WP_129640817.1">
    <property type="nucleotide sequence ID" value="NZ_BLJN01000001.1"/>
</dbReference>
<sequence length="131" mass="15082">MNTYASKTRGERMGRWFGTAWRWAVRQDVRATRWMLDRGVPRKVAVSSLWVLKLGVVAALLYAAFWLALVIAAVLILVASASNAAQDSDQPKWLEKDPDDHREDLFYHPLSYNDDPDPRFYDPRLDDKSSQ</sequence>
<keyword evidence="2" id="KW-1133">Transmembrane helix</keyword>
<feature type="compositionally biased region" description="Basic and acidic residues" evidence="1">
    <location>
        <begin position="116"/>
        <end position="131"/>
    </location>
</feature>
<name>A0A829Y799_9GAMM</name>
<dbReference type="Pfam" id="PF12553">
    <property type="entry name" value="DUF3742"/>
    <property type="match status" value="1"/>
</dbReference>
<evidence type="ECO:0000256" key="1">
    <source>
        <dbReference type="SAM" id="MobiDB-lite"/>
    </source>
</evidence>
<evidence type="ECO:0000313" key="4">
    <source>
        <dbReference type="Proteomes" id="UP000445000"/>
    </source>
</evidence>
<comment type="caution">
    <text evidence="3">The sequence shown here is derived from an EMBL/GenBank/DDBJ whole genome shotgun (WGS) entry which is preliminary data.</text>
</comment>
<accession>A0A829Y799</accession>
<feature type="compositionally biased region" description="Basic and acidic residues" evidence="1">
    <location>
        <begin position="89"/>
        <end position="106"/>
    </location>
</feature>
<feature type="transmembrane region" description="Helical" evidence="2">
    <location>
        <begin position="50"/>
        <end position="78"/>
    </location>
</feature>